<proteinExistence type="predicted"/>
<dbReference type="Proteomes" id="UP000008827">
    <property type="component" value="Chromosome 15"/>
</dbReference>
<evidence type="ECO:0000313" key="2">
    <source>
        <dbReference type="EnsemblPlants" id="KRH13670"/>
    </source>
</evidence>
<gene>
    <name evidence="1" type="ORF">GLYMA_15G255500</name>
</gene>
<name>A0A0R0G631_SOYBN</name>
<evidence type="ECO:0000313" key="3">
    <source>
        <dbReference type="Proteomes" id="UP000008827"/>
    </source>
</evidence>
<accession>A0A0R0G631</accession>
<protein>
    <submittedName>
        <fullName evidence="1 2">Uncharacterized protein</fullName>
    </submittedName>
</protein>
<dbReference type="InParanoid" id="A0A0R0G631"/>
<evidence type="ECO:0000313" key="1">
    <source>
        <dbReference type="EMBL" id="KRH13670.1"/>
    </source>
</evidence>
<organism evidence="1">
    <name type="scientific">Glycine max</name>
    <name type="common">Soybean</name>
    <name type="synonym">Glycine hispida</name>
    <dbReference type="NCBI Taxonomy" id="3847"/>
    <lineage>
        <taxon>Eukaryota</taxon>
        <taxon>Viridiplantae</taxon>
        <taxon>Streptophyta</taxon>
        <taxon>Embryophyta</taxon>
        <taxon>Tracheophyta</taxon>
        <taxon>Spermatophyta</taxon>
        <taxon>Magnoliopsida</taxon>
        <taxon>eudicotyledons</taxon>
        <taxon>Gunneridae</taxon>
        <taxon>Pentapetalae</taxon>
        <taxon>rosids</taxon>
        <taxon>fabids</taxon>
        <taxon>Fabales</taxon>
        <taxon>Fabaceae</taxon>
        <taxon>Papilionoideae</taxon>
        <taxon>50 kb inversion clade</taxon>
        <taxon>NPAAA clade</taxon>
        <taxon>indigoferoid/millettioid clade</taxon>
        <taxon>Phaseoleae</taxon>
        <taxon>Glycine</taxon>
        <taxon>Glycine subgen. Soja</taxon>
    </lineage>
</organism>
<sequence length="76" mass="9156">MLVIKGVHLHELKIDYYLINNSCRRRDFRVTIMLIRENQRNVISQNTFSSLERLITNTCMHMKIHEKFSGLLVIFY</sequence>
<dbReference type="Gramene" id="KRH13670">
    <property type="protein sequence ID" value="KRH13670"/>
    <property type="gene ID" value="GLYMA_15G255500"/>
</dbReference>
<dbReference type="AlphaFoldDB" id="A0A0R0G631"/>
<reference evidence="2" key="2">
    <citation type="submission" date="2018-02" db="UniProtKB">
        <authorList>
            <consortium name="EnsemblPlants"/>
        </authorList>
    </citation>
    <scope>IDENTIFICATION</scope>
    <source>
        <strain evidence="2">Williams 82</strain>
    </source>
</reference>
<dbReference type="EnsemblPlants" id="KRH13670">
    <property type="protein sequence ID" value="KRH13670"/>
    <property type="gene ID" value="GLYMA_15G255500"/>
</dbReference>
<reference evidence="1" key="3">
    <citation type="submission" date="2018-07" db="EMBL/GenBank/DDBJ databases">
        <title>WGS assembly of Glycine max.</title>
        <authorList>
            <person name="Schmutz J."/>
            <person name="Cannon S."/>
            <person name="Schlueter J."/>
            <person name="Ma J."/>
            <person name="Mitros T."/>
            <person name="Nelson W."/>
            <person name="Hyten D."/>
            <person name="Song Q."/>
            <person name="Thelen J."/>
            <person name="Cheng J."/>
            <person name="Xu D."/>
            <person name="Hellsten U."/>
            <person name="May G."/>
            <person name="Yu Y."/>
            <person name="Sakurai T."/>
            <person name="Umezawa T."/>
            <person name="Bhattacharyya M."/>
            <person name="Sandhu D."/>
            <person name="Valliyodan B."/>
            <person name="Lindquist E."/>
            <person name="Peto M."/>
            <person name="Grant D."/>
            <person name="Shu S."/>
            <person name="Goodstein D."/>
            <person name="Barry K."/>
            <person name="Futrell-Griggs M."/>
            <person name="Abernathy B."/>
            <person name="Du J."/>
            <person name="Tian Z."/>
            <person name="Zhu L."/>
            <person name="Gill N."/>
            <person name="Joshi T."/>
            <person name="Libault M."/>
            <person name="Sethuraman A."/>
            <person name="Zhang X."/>
            <person name="Shinozaki K."/>
            <person name="Nguyen H."/>
            <person name="Wing R."/>
            <person name="Cregan P."/>
            <person name="Specht J."/>
            <person name="Grimwood J."/>
            <person name="Rokhsar D."/>
            <person name="Stacey G."/>
            <person name="Shoemaker R."/>
            <person name="Jackson S."/>
        </authorList>
    </citation>
    <scope>NUCLEOTIDE SEQUENCE</scope>
    <source>
        <tissue evidence="1">Callus</tissue>
    </source>
</reference>
<reference evidence="1 2" key="1">
    <citation type="journal article" date="2010" name="Nature">
        <title>Genome sequence of the palaeopolyploid soybean.</title>
        <authorList>
            <person name="Schmutz J."/>
            <person name="Cannon S.B."/>
            <person name="Schlueter J."/>
            <person name="Ma J."/>
            <person name="Mitros T."/>
            <person name="Nelson W."/>
            <person name="Hyten D.L."/>
            <person name="Song Q."/>
            <person name="Thelen J.J."/>
            <person name="Cheng J."/>
            <person name="Xu D."/>
            <person name="Hellsten U."/>
            <person name="May G.D."/>
            <person name="Yu Y."/>
            <person name="Sakurai T."/>
            <person name="Umezawa T."/>
            <person name="Bhattacharyya M.K."/>
            <person name="Sandhu D."/>
            <person name="Valliyodan B."/>
            <person name="Lindquist E."/>
            <person name="Peto M."/>
            <person name="Grant D."/>
            <person name="Shu S."/>
            <person name="Goodstein D."/>
            <person name="Barry K."/>
            <person name="Futrell-Griggs M."/>
            <person name="Abernathy B."/>
            <person name="Du J."/>
            <person name="Tian Z."/>
            <person name="Zhu L."/>
            <person name="Gill N."/>
            <person name="Joshi T."/>
            <person name="Libault M."/>
            <person name="Sethuraman A."/>
            <person name="Zhang X.-C."/>
            <person name="Shinozaki K."/>
            <person name="Nguyen H.T."/>
            <person name="Wing R.A."/>
            <person name="Cregan P."/>
            <person name="Specht J."/>
            <person name="Grimwood J."/>
            <person name="Rokhsar D."/>
            <person name="Stacey G."/>
            <person name="Shoemaker R.C."/>
            <person name="Jackson S.A."/>
        </authorList>
    </citation>
    <scope>NUCLEOTIDE SEQUENCE [LARGE SCALE GENOMIC DNA]</scope>
    <source>
        <strain evidence="2">cv. Williams 82</strain>
        <tissue evidence="1">Callus</tissue>
    </source>
</reference>
<keyword evidence="3" id="KW-1185">Reference proteome</keyword>
<dbReference type="EMBL" id="CM000848">
    <property type="protein sequence ID" value="KRH13670.1"/>
    <property type="molecule type" value="Genomic_DNA"/>
</dbReference>